<keyword evidence="3" id="KW-0812">Transmembrane</keyword>
<feature type="compositionally biased region" description="Low complexity" evidence="15">
    <location>
        <begin position="871"/>
        <end position="886"/>
    </location>
</feature>
<proteinExistence type="predicted"/>
<evidence type="ECO:0000256" key="13">
    <source>
        <dbReference type="ARBA" id="ARBA00023319"/>
    </source>
</evidence>
<evidence type="ECO:0000256" key="7">
    <source>
        <dbReference type="ARBA" id="ARBA00022902"/>
    </source>
</evidence>
<feature type="domain" description="Ig-like" evidence="16">
    <location>
        <begin position="223"/>
        <end position="314"/>
    </location>
</feature>
<keyword evidence="12" id="KW-0325">Glycoprotein</keyword>
<evidence type="ECO:0000313" key="19">
    <source>
        <dbReference type="Proteomes" id="UP001627154"/>
    </source>
</evidence>
<dbReference type="PROSITE" id="PS50853">
    <property type="entry name" value="FN3"/>
    <property type="match status" value="6"/>
</dbReference>
<keyword evidence="5" id="KW-0677">Repeat</keyword>
<feature type="compositionally biased region" description="Gly residues" evidence="15">
    <location>
        <begin position="1906"/>
        <end position="1916"/>
    </location>
</feature>
<dbReference type="CDD" id="cd00096">
    <property type="entry name" value="Ig"/>
    <property type="match status" value="1"/>
</dbReference>
<keyword evidence="10" id="KW-0472">Membrane</keyword>
<dbReference type="InterPro" id="IPR007110">
    <property type="entry name" value="Ig-like_dom"/>
</dbReference>
<evidence type="ECO:0000256" key="8">
    <source>
        <dbReference type="ARBA" id="ARBA00022989"/>
    </source>
</evidence>
<keyword evidence="11" id="KW-1015">Disulfide bond</keyword>
<feature type="domain" description="Fibronectin type-III" evidence="17">
    <location>
        <begin position="1252"/>
        <end position="1350"/>
    </location>
</feature>
<dbReference type="InterPro" id="IPR003598">
    <property type="entry name" value="Ig_sub2"/>
</dbReference>
<gene>
    <name evidence="18" type="ORF">TKK_001603</name>
</gene>
<dbReference type="InterPro" id="IPR056754">
    <property type="entry name" value="DSCAM/DSCAML_C"/>
</dbReference>
<protein>
    <recommendedName>
        <fullName evidence="20">Down syndrome cell adhesion molecule-like protein Dscam2</fullName>
    </recommendedName>
</protein>
<feature type="domain" description="Ig-like" evidence="16">
    <location>
        <begin position="820"/>
        <end position="929"/>
    </location>
</feature>
<dbReference type="GO" id="GO:0045202">
    <property type="term" value="C:synapse"/>
    <property type="evidence" value="ECO:0007669"/>
    <property type="project" value="UniProtKB-SubCell"/>
</dbReference>
<dbReference type="GO" id="GO:0098609">
    <property type="term" value="P:cell-cell adhesion"/>
    <property type="evidence" value="ECO:0007669"/>
    <property type="project" value="UniProtKB-ARBA"/>
</dbReference>
<feature type="region of interest" description="Disordered" evidence="15">
    <location>
        <begin position="1118"/>
        <end position="1155"/>
    </location>
</feature>
<feature type="domain" description="Ig-like" evidence="16">
    <location>
        <begin position="603"/>
        <end position="697"/>
    </location>
</feature>
<feature type="domain" description="Ig-like" evidence="16">
    <location>
        <begin position="414"/>
        <end position="507"/>
    </location>
</feature>
<feature type="domain" description="Fibronectin type-III" evidence="17">
    <location>
        <begin position="1354"/>
        <end position="1448"/>
    </location>
</feature>
<reference evidence="18 19" key="1">
    <citation type="journal article" date="2024" name="bioRxiv">
        <title>A reference genome for Trichogramma kaykai: A tiny desert-dwelling parasitoid wasp with competing sex-ratio distorters.</title>
        <authorList>
            <person name="Culotta J."/>
            <person name="Lindsey A.R."/>
        </authorList>
    </citation>
    <scope>NUCLEOTIDE SEQUENCE [LARGE SCALE GENOMIC DNA]</scope>
    <source>
        <strain evidence="18 19">KSX58</strain>
    </source>
</reference>
<evidence type="ECO:0000256" key="14">
    <source>
        <dbReference type="ARBA" id="ARBA00034103"/>
    </source>
</evidence>
<evidence type="ECO:0000256" key="1">
    <source>
        <dbReference type="ARBA" id="ARBA00004251"/>
    </source>
</evidence>
<dbReference type="InterPro" id="IPR036179">
    <property type="entry name" value="Ig-like_dom_sf"/>
</dbReference>
<feature type="domain" description="Fibronectin type-III" evidence="17">
    <location>
        <begin position="1541"/>
        <end position="1634"/>
    </location>
</feature>
<keyword evidence="7" id="KW-0524">Neurogenesis</keyword>
<evidence type="ECO:0000256" key="12">
    <source>
        <dbReference type="ARBA" id="ARBA00023180"/>
    </source>
</evidence>
<feature type="domain" description="Ig-like" evidence="16">
    <location>
        <begin position="319"/>
        <end position="408"/>
    </location>
</feature>
<keyword evidence="2" id="KW-1003">Cell membrane</keyword>
<dbReference type="InterPro" id="IPR013098">
    <property type="entry name" value="Ig_I-set"/>
</dbReference>
<evidence type="ECO:0000259" key="16">
    <source>
        <dbReference type="PROSITE" id="PS50835"/>
    </source>
</evidence>
<sequence>MLSTGRGAVLDSQGPVLTSEPRPALEFSNDTGAMVHCSANGSPQPRVDWLMGDGSPVLPIPNIREMLVNGSMYFLPFGAENYRHDVHSAVYRCQASNSVGRVLGREVSVKAVVRQKYEVLVRDAYVLSGNTGVLRCEIPAFVKEYVSVTSWVQDSAFNIYPTPESDGKYHMLPTGELLVFSVTSADAHASYRCRTVHHVTGSTVESSTYAHLVVTEHRNAVPPRFNERLIPAPVKTGETIVLSCISQGIPPPTYLWFRESGSSLMGPEMMVNSERVHARAGVLVVQQARPDDAGRYVCHANNTAGSERVELEVFVISGLSIRIAPQQVTIDLNKDAEFQCLVQGQPVPTVTWAKDALPIREGSSGRTKISGPGGTTLHVSAITRDDKGMYQCFAKNDYEMVQATAELRLGDASPQLVYKFIEQTIQPGPSVSLKCITTGNPTPHFTWTLDGFPLPQNDRFMIGQYVTVHGDVISHVNISSVRVEDGGEYRCQAVNRVAKIHHGARLNIYGPPHIRPMGNYAAVAGETTVIKCPVAGFPIASITWEKDGQVLPTSRRQEVSQNGTLILHQVDSNTDRGAYTCTARNQQGRFDSQTVHIEVKVPPRIDPFTFPENTQAGARVHVTCVVSQGDPPVRIVWLKDGRPLQTYRELDSTTTTSQLGEFDLALRISSASPAHNGNYTCLASNDAAKASRTATLLVHVPPRIAPFSFNKDLSEGVRAQVTCMIERGDPPFTIAWSKDGEPIQPQAGSGSPYARFGSSQQQLHQPQLPAGLRVTSFDAHSSTVVIERVQANHTGNYTCLAKNSVAEVSHTAELVVRVPPRWLTEPQDVHAPEGMSRLSLHCHADGFPPPSVTWRKASGNKPGDYKDIAVQHEQQQQQHSMSTTSSHDPKIHSNGSLVFARVQENHEGFYLCEAVNGIGAGLSKVVYLTVNAPAHFAVKHENRTARLGSNTSLRCDAKGDHPLKIIWRKIGSQLEPAISDYRYMVKELNSTDGAASVLGLVGTTRDDSGRYVCIASNAYGRDEMTIHLYIQEPPDFPRNLRVLEKGSRFIKLGWLTSQDGNSPITQYIVEYKTESEVWHDHTFHTTVPGGQSHAHISGLRPAVTYQFRIFAENELGRSQPSDILDATTEGETPGGPPKNLKVEPSSSTELKVTWEPPDDDLWNGEILGYHVGYKEQRHGTEYVYKTVEGRISTASIALGLAKTAIPGRQCQLSGLKKYTRYSVVVQAYNALGPGPMTAEVVATTHEDVPSSPPQDVRCTALTSQSLQVSWDPPPNSSLNGVLKGYKVMYENMDALQDAAAGKLDTKSTAALTVGLTNLEKHTNYSVQVLAWTRAGDGVASAPLYCVTEEDRPEVPAGIKAVASSATSIIVSWQPPLRSNGIITSYSVHVRSVGPDGKWYRRALPPHETSYLAENLHKKNQYEFNIAAVTSVGDGPRTPSIIVSPSSEVRAAVYSFGATLVVPWKQDVLLPCQRVGKPEPSVTWKQWGQVIRFGPTSRLVLENDGSLQIRDLHREDSGNYTCHVENRYGSDQITHQLTVQVPPAAPMLHATSATSNSINLQWKQGDDGGAQIRGYILHFKREFGEWEEVKLSHKVSSYQLSQLWCGTDYQVYLTAYNRIGMGSPSEIVRATTEGSKPDDSPATGDRFITVNVSWITMHLHGWHDGGCPITHFELEYKRWGEELWTLVSNNIEVQKSYTLSELQPGQGYELRIRAHNNAGSSVAEYKIQTLQQPHSSSTSPGGSLGAGGGGGGLDGVDRNGYVPHQGQTPVYADVRLVLPLVLSSAVVCAAAAAVFYCFRRRPLMGDLGSLHDAQTAAALDNKQNMEQREQYYATVRKPLRSPIHEIGTLERIPEYSEDIYPYATFQLKESVPSSDSRCDSAAPLQTFVYHDPRLSAADTLQLREVLRGGGGGGGGGNRPASVPLRGVGGGKPDHHHHKPLSQGKSESEEYDTLGSDSDMELGGGTSSRTESSNHLLLDDRSQHSSAANHNNNSAAAEARVHNFLYHGPESSTSTEPSPVFERKSFPGRGRPKMLQLARCPTGGEKTRPEHFVVNGGANPRPGSSQSTKQQQQQQQQQYQQQQRRQYQYHHKPAAPPPPPPSQQQQQQQSSAASAAAAANRQHNGWSHHHQQQQQQQQQQQEHHPGSGMFCAKLDPPTGFSDQAELMLAAESDQQRLTSCHVGRELNHSRPPSSASQSQRSSSNSGKHIRDYVIAV</sequence>
<dbReference type="InterPro" id="IPR013783">
    <property type="entry name" value="Ig-like_fold"/>
</dbReference>
<feature type="domain" description="Fibronectin type-III" evidence="17">
    <location>
        <begin position="1136"/>
        <end position="1247"/>
    </location>
</feature>
<dbReference type="PROSITE" id="PS50835">
    <property type="entry name" value="IG_LIKE"/>
    <property type="match status" value="11"/>
</dbReference>
<feature type="region of interest" description="Disordered" evidence="15">
    <location>
        <begin position="1728"/>
        <end position="1749"/>
    </location>
</feature>
<dbReference type="CDD" id="cd20956">
    <property type="entry name" value="IgI_4_Dscam"/>
    <property type="match status" value="1"/>
</dbReference>
<dbReference type="PANTHER" id="PTHR44170:SF6">
    <property type="entry name" value="CONTACTIN"/>
    <property type="match status" value="1"/>
</dbReference>
<dbReference type="Pfam" id="PF13927">
    <property type="entry name" value="Ig_3"/>
    <property type="match status" value="3"/>
</dbReference>
<dbReference type="SMART" id="SM00060">
    <property type="entry name" value="FN3"/>
    <property type="match status" value="6"/>
</dbReference>
<keyword evidence="19" id="KW-1185">Reference proteome</keyword>
<evidence type="ECO:0000256" key="6">
    <source>
        <dbReference type="ARBA" id="ARBA00022889"/>
    </source>
</evidence>
<feature type="compositionally biased region" description="Low complexity" evidence="15">
    <location>
        <begin position="2101"/>
        <end position="2117"/>
    </location>
</feature>
<dbReference type="FunFam" id="2.60.40.10:FF:000120">
    <property type="entry name" value="Down syndrome cell adhesion molecule like 1"/>
    <property type="match status" value="1"/>
</dbReference>
<dbReference type="FunFam" id="2.60.40.10:FF:000032">
    <property type="entry name" value="palladin isoform X1"/>
    <property type="match status" value="3"/>
</dbReference>
<dbReference type="FunFam" id="2.60.40.10:FF:000017">
    <property type="entry name" value="Down syndrome cell adhesion molecule b"/>
    <property type="match status" value="2"/>
</dbReference>
<dbReference type="Proteomes" id="UP001627154">
    <property type="component" value="Unassembled WGS sequence"/>
</dbReference>
<evidence type="ECO:0000256" key="4">
    <source>
        <dbReference type="ARBA" id="ARBA00022729"/>
    </source>
</evidence>
<organism evidence="18 19">
    <name type="scientific">Trichogramma kaykai</name>
    <dbReference type="NCBI Taxonomy" id="54128"/>
    <lineage>
        <taxon>Eukaryota</taxon>
        <taxon>Metazoa</taxon>
        <taxon>Ecdysozoa</taxon>
        <taxon>Arthropoda</taxon>
        <taxon>Hexapoda</taxon>
        <taxon>Insecta</taxon>
        <taxon>Pterygota</taxon>
        <taxon>Neoptera</taxon>
        <taxon>Endopterygota</taxon>
        <taxon>Hymenoptera</taxon>
        <taxon>Apocrita</taxon>
        <taxon>Proctotrupomorpha</taxon>
        <taxon>Chalcidoidea</taxon>
        <taxon>Trichogrammatidae</taxon>
        <taxon>Trichogramma</taxon>
    </lineage>
</organism>
<feature type="domain" description="Ig-like" evidence="16">
    <location>
        <begin position="1438"/>
        <end position="1539"/>
    </location>
</feature>
<dbReference type="CDD" id="cd00063">
    <property type="entry name" value="FN3"/>
    <property type="match status" value="6"/>
</dbReference>
<keyword evidence="9" id="KW-0770">Synapse</keyword>
<evidence type="ECO:0000256" key="11">
    <source>
        <dbReference type="ARBA" id="ARBA00023157"/>
    </source>
</evidence>
<dbReference type="Pfam" id="PF25059">
    <property type="entry name" value="FN3_DSCAM-DSCAML_C"/>
    <property type="match status" value="1"/>
</dbReference>
<dbReference type="PANTHER" id="PTHR44170">
    <property type="entry name" value="PROTEIN SIDEKICK"/>
    <property type="match status" value="1"/>
</dbReference>
<feature type="domain" description="Ig-like" evidence="16">
    <location>
        <begin position="702"/>
        <end position="815"/>
    </location>
</feature>
<evidence type="ECO:0000259" key="17">
    <source>
        <dbReference type="PROSITE" id="PS50853"/>
    </source>
</evidence>
<dbReference type="FunFam" id="2.60.40.10:FF:000104">
    <property type="entry name" value="Down syndrome cell adhesion molecule b"/>
    <property type="match status" value="1"/>
</dbReference>
<comment type="caution">
    <text evidence="18">The sequence shown here is derived from an EMBL/GenBank/DDBJ whole genome shotgun (WGS) entry which is preliminary data.</text>
</comment>
<dbReference type="SUPFAM" id="SSF49265">
    <property type="entry name" value="Fibronectin type III"/>
    <property type="match status" value="3"/>
</dbReference>
<evidence type="ECO:0000256" key="3">
    <source>
        <dbReference type="ARBA" id="ARBA00022692"/>
    </source>
</evidence>
<dbReference type="CDD" id="cd20958">
    <property type="entry name" value="IgI_5_Dscam"/>
    <property type="match status" value="1"/>
</dbReference>
<dbReference type="FunFam" id="2.60.40.10:FF:000005">
    <property type="entry name" value="Neuronal cell adhesion molecule"/>
    <property type="match status" value="1"/>
</dbReference>
<feature type="region of interest" description="Disordered" evidence="15">
    <location>
        <begin position="1"/>
        <end position="22"/>
    </location>
</feature>
<dbReference type="Pfam" id="PF00041">
    <property type="entry name" value="fn3"/>
    <property type="match status" value="5"/>
</dbReference>
<evidence type="ECO:0000256" key="2">
    <source>
        <dbReference type="ARBA" id="ARBA00022475"/>
    </source>
</evidence>
<feature type="compositionally biased region" description="Low complexity" evidence="15">
    <location>
        <begin position="2187"/>
        <end position="2203"/>
    </location>
</feature>
<dbReference type="InterPro" id="IPR036116">
    <property type="entry name" value="FN3_sf"/>
</dbReference>
<dbReference type="SMART" id="SM00409">
    <property type="entry name" value="IG"/>
    <property type="match status" value="10"/>
</dbReference>
<dbReference type="SUPFAM" id="SSF48726">
    <property type="entry name" value="Immunoglobulin"/>
    <property type="match status" value="11"/>
</dbReference>
<keyword evidence="4" id="KW-0732">Signal</keyword>
<keyword evidence="8" id="KW-1133">Transmembrane helix</keyword>
<feature type="domain" description="Fibronectin type-III" evidence="17">
    <location>
        <begin position="1036"/>
        <end position="1131"/>
    </location>
</feature>
<feature type="region of interest" description="Disordered" evidence="15">
    <location>
        <begin position="871"/>
        <end position="890"/>
    </location>
</feature>
<evidence type="ECO:0000256" key="9">
    <source>
        <dbReference type="ARBA" id="ARBA00023018"/>
    </source>
</evidence>
<feature type="domain" description="Fibronectin type-III" evidence="17">
    <location>
        <begin position="1635"/>
        <end position="1732"/>
    </location>
</feature>
<dbReference type="InterPro" id="IPR003599">
    <property type="entry name" value="Ig_sub"/>
</dbReference>
<feature type="domain" description="Ig-like" evidence="16">
    <location>
        <begin position="512"/>
        <end position="596"/>
    </location>
</feature>
<dbReference type="FunFam" id="2.60.40.10:FF:000333">
    <property type="entry name" value="Down syndrome cell adhesion molecule"/>
    <property type="match status" value="1"/>
</dbReference>
<evidence type="ECO:0000256" key="10">
    <source>
        <dbReference type="ARBA" id="ARBA00023136"/>
    </source>
</evidence>
<dbReference type="GO" id="GO:0048812">
    <property type="term" value="P:neuron projection morphogenesis"/>
    <property type="evidence" value="ECO:0007669"/>
    <property type="project" value="UniProtKB-ARBA"/>
</dbReference>
<accession>A0ABD2XM33</accession>
<evidence type="ECO:0008006" key="20">
    <source>
        <dbReference type="Google" id="ProtNLM"/>
    </source>
</evidence>
<feature type="domain" description="Ig-like" evidence="16">
    <location>
        <begin position="933"/>
        <end position="1027"/>
    </location>
</feature>
<dbReference type="FunFam" id="2.60.40.10:FF:000093">
    <property type="entry name" value="Down syndrome cell adhesion molecule, isoform B"/>
    <property type="match status" value="1"/>
</dbReference>
<dbReference type="Gene3D" id="2.60.40.10">
    <property type="entry name" value="Immunoglobulins"/>
    <property type="match status" value="17"/>
</dbReference>
<keyword evidence="6" id="KW-0130">Cell adhesion</keyword>
<feature type="region of interest" description="Disordered" evidence="15">
    <location>
        <begin position="2005"/>
        <end position="2214"/>
    </location>
</feature>
<dbReference type="EMBL" id="JBJJXI010000019">
    <property type="protein sequence ID" value="KAL3406246.1"/>
    <property type="molecule type" value="Genomic_DNA"/>
</dbReference>
<dbReference type="Pfam" id="PF07679">
    <property type="entry name" value="I-set"/>
    <property type="match status" value="6"/>
</dbReference>
<dbReference type="InterPro" id="IPR003961">
    <property type="entry name" value="FN3_dom"/>
</dbReference>
<keyword evidence="13" id="KW-0393">Immunoglobulin domain</keyword>
<feature type="domain" description="Ig-like" evidence="16">
    <location>
        <begin position="115"/>
        <end position="210"/>
    </location>
</feature>
<feature type="compositionally biased region" description="Low complexity" evidence="15">
    <location>
        <begin position="2068"/>
        <end position="2084"/>
    </location>
</feature>
<name>A0ABD2XM33_9HYME</name>
<feature type="domain" description="Ig-like" evidence="16">
    <location>
        <begin position="15"/>
        <end position="108"/>
    </location>
</feature>
<dbReference type="SMART" id="SM00408">
    <property type="entry name" value="IGc2"/>
    <property type="match status" value="9"/>
</dbReference>
<dbReference type="GO" id="GO:0005886">
    <property type="term" value="C:plasma membrane"/>
    <property type="evidence" value="ECO:0007669"/>
    <property type="project" value="UniProtKB-SubCell"/>
</dbReference>
<feature type="region of interest" description="Disordered" evidence="15">
    <location>
        <begin position="1904"/>
        <end position="1972"/>
    </location>
</feature>
<comment type="subcellular location">
    <subcellularLocation>
        <location evidence="1">Cell membrane</location>
        <topology evidence="1">Single-pass type I membrane protein</topology>
    </subcellularLocation>
    <subcellularLocation>
        <location evidence="14">Synapse</location>
    </subcellularLocation>
</comment>
<feature type="compositionally biased region" description="Low complexity" evidence="15">
    <location>
        <begin position="2007"/>
        <end position="2017"/>
    </location>
</feature>
<evidence type="ECO:0000313" key="18">
    <source>
        <dbReference type="EMBL" id="KAL3406246.1"/>
    </source>
</evidence>
<evidence type="ECO:0000256" key="5">
    <source>
        <dbReference type="ARBA" id="ARBA00022737"/>
    </source>
</evidence>
<evidence type="ECO:0000256" key="15">
    <source>
        <dbReference type="SAM" id="MobiDB-lite"/>
    </source>
</evidence>